<accession>A0AAP0EAT8</accession>
<gene>
    <name evidence="1" type="ORF">Sjap_026115</name>
</gene>
<proteinExistence type="predicted"/>
<organism evidence="1 2">
    <name type="scientific">Stephania japonica</name>
    <dbReference type="NCBI Taxonomy" id="461633"/>
    <lineage>
        <taxon>Eukaryota</taxon>
        <taxon>Viridiplantae</taxon>
        <taxon>Streptophyta</taxon>
        <taxon>Embryophyta</taxon>
        <taxon>Tracheophyta</taxon>
        <taxon>Spermatophyta</taxon>
        <taxon>Magnoliopsida</taxon>
        <taxon>Ranunculales</taxon>
        <taxon>Menispermaceae</taxon>
        <taxon>Menispermoideae</taxon>
        <taxon>Cissampelideae</taxon>
        <taxon>Stephania</taxon>
    </lineage>
</organism>
<evidence type="ECO:0000313" key="2">
    <source>
        <dbReference type="Proteomes" id="UP001417504"/>
    </source>
</evidence>
<reference evidence="1 2" key="1">
    <citation type="submission" date="2024-01" db="EMBL/GenBank/DDBJ databases">
        <title>Genome assemblies of Stephania.</title>
        <authorList>
            <person name="Yang L."/>
        </authorList>
    </citation>
    <scope>NUCLEOTIDE SEQUENCE [LARGE SCALE GENOMIC DNA]</scope>
    <source>
        <strain evidence="1">QJT</strain>
        <tissue evidence="1">Leaf</tissue>
    </source>
</reference>
<keyword evidence="2" id="KW-1185">Reference proteome</keyword>
<sequence>MVIARLVRGEWVRAGSTTIVTITASPKGTLTTEEVATQVIVIATTIVDERVTT</sequence>
<protein>
    <submittedName>
        <fullName evidence="1">Uncharacterized protein</fullName>
    </submittedName>
</protein>
<dbReference type="EMBL" id="JBBNAE010000011">
    <property type="protein sequence ID" value="KAK9085704.1"/>
    <property type="molecule type" value="Genomic_DNA"/>
</dbReference>
<name>A0AAP0EAT8_9MAGN</name>
<dbReference type="AlphaFoldDB" id="A0AAP0EAT8"/>
<dbReference type="Proteomes" id="UP001417504">
    <property type="component" value="Unassembled WGS sequence"/>
</dbReference>
<evidence type="ECO:0000313" key="1">
    <source>
        <dbReference type="EMBL" id="KAK9085704.1"/>
    </source>
</evidence>
<comment type="caution">
    <text evidence="1">The sequence shown here is derived from an EMBL/GenBank/DDBJ whole genome shotgun (WGS) entry which is preliminary data.</text>
</comment>